<dbReference type="RefSeq" id="WP_035326451.1">
    <property type="nucleotide sequence ID" value="NZ_CP015125.1"/>
</dbReference>
<keyword evidence="7" id="KW-0325">Glycoprotein</keyword>
<feature type="transmembrane region" description="Helical" evidence="9">
    <location>
        <begin position="406"/>
        <end position="424"/>
    </location>
</feature>
<comment type="function">
    <text evidence="1">May be involved in vacuolar sorting and osmoregulation.</text>
</comment>
<feature type="transmembrane region" description="Helical" evidence="9">
    <location>
        <begin position="330"/>
        <end position="349"/>
    </location>
</feature>
<evidence type="ECO:0000256" key="7">
    <source>
        <dbReference type="ARBA" id="ARBA00023180"/>
    </source>
</evidence>
<sequence>MKRLKHFFSLFVLLFLVWLSFKSLLPETASSGDVPLTEFSTERAMSQLKVISQKPHYVGSPAHAEVRGYIIDELKKLGLETSVQEGYVLDSWWGSSTLVKPKNIVARYKGTGTGKAVLLMSHYDSAPHSKSHGASDAGSGVVTVLESLRAYLAAGVEPENDIIVLFTDSEELGLDGATLFVKEHPWAKDVGIALNFEARGSSGPSNMIVETNGGNENLIKEFEKAGLEYPVATSLMYSIYKMLPNDTDSTVLREDGDIPGFFFAFIDSHYNYHTVNDNVNNLDPRTLEHQGQYLLPLIKHFAQVDLSTIKSTQDRVYFDTPLFTFVSYPFAWVLPMAIIALVVFILLLIKGFRDKKLRGGPVGRGFLALFISLGCALLLLQIFVWLMPSLYPQYNDMLPVFIYNGHWYTIAFVMMSLAFSFGVYSRLCKLEHTVSTYVAPLALWVIINILVAIYLKGAGYFIIPLLFGLVAFFIMIKQKKLSVILMLLLVAPGIFVFSPLVQFFPVGLGPSAYWISILFTVLVFGLSLPVIGYYKSKRFLGYIGLILTFVFLGVAHAKSDYTQERQKPNSLLYYQNDSDSNAYWVTYDDYIDNWVEGYLGSNPKAASEYITNASGSKYNTSFSYAKETSVIDLEETIIIKEKDEVVDGNREVTLSIRPQRRINRIRLFADKDTPFKMLSYNKKEYKPDSTETLYKKRRTNALLSYYMGEGEELEFSFTIPAGADPKISFREYSFDLLEHPKFTVSTRPKTMMPKPFIVNDAIIQERVINVDELAFATSQNDTLQLQE</sequence>
<comment type="subcellular location">
    <subcellularLocation>
        <location evidence="2">Vacuole membrane</location>
        <topology evidence="2">Multi-pass membrane protein</topology>
    </subcellularLocation>
</comment>
<comment type="similarity">
    <text evidence="3">Belongs to the peptidase M28 family.</text>
</comment>
<dbReference type="GO" id="GO:0006508">
    <property type="term" value="P:proteolysis"/>
    <property type="evidence" value="ECO:0007669"/>
    <property type="project" value="InterPro"/>
</dbReference>
<dbReference type="GO" id="GO:0005774">
    <property type="term" value="C:vacuolar membrane"/>
    <property type="evidence" value="ECO:0007669"/>
    <property type="project" value="UniProtKB-SubCell"/>
</dbReference>
<dbReference type="SUPFAM" id="SSF53187">
    <property type="entry name" value="Zn-dependent exopeptidases"/>
    <property type="match status" value="1"/>
</dbReference>
<evidence type="ECO:0000256" key="9">
    <source>
        <dbReference type="SAM" id="Phobius"/>
    </source>
</evidence>
<evidence type="ECO:0000256" key="5">
    <source>
        <dbReference type="ARBA" id="ARBA00022554"/>
    </source>
</evidence>
<evidence type="ECO:0000259" key="10">
    <source>
        <dbReference type="Pfam" id="PF04389"/>
    </source>
</evidence>
<dbReference type="PANTHER" id="PTHR12147">
    <property type="entry name" value="METALLOPEPTIDASE M28 FAMILY MEMBER"/>
    <property type="match status" value="1"/>
</dbReference>
<evidence type="ECO:0000256" key="3">
    <source>
        <dbReference type="ARBA" id="ARBA00010918"/>
    </source>
</evidence>
<keyword evidence="12" id="KW-1185">Reference proteome</keyword>
<protein>
    <recommendedName>
        <fullName evidence="4">Vacuolar membrane protease</fullName>
    </recommendedName>
    <alternativeName>
        <fullName evidence="8">FXNA-related family protease 1</fullName>
    </alternativeName>
</protein>
<keyword evidence="9" id="KW-0472">Membrane</keyword>
<keyword evidence="9" id="KW-0812">Transmembrane</keyword>
<dbReference type="PANTHER" id="PTHR12147:SF58">
    <property type="entry name" value="VACUOLAR MEMBRANE PROTEASE"/>
    <property type="match status" value="1"/>
</dbReference>
<reference evidence="11 12" key="1">
    <citation type="submission" date="2014-10" db="EMBL/GenBank/DDBJ databases">
        <title>Draft genome sequence of the proteorhodopsin-containing marine bacterium Dokdonia donghaensis.</title>
        <authorList>
            <person name="Gomez-Consarnau L."/>
            <person name="Gonzalez J.M."/>
            <person name="Riedel T."/>
            <person name="Jaenicke S."/>
            <person name="Wagner-Doebler I."/>
            <person name="Fuhrman J.A."/>
        </authorList>
    </citation>
    <scope>NUCLEOTIDE SEQUENCE [LARGE SCALE GENOMIC DNA]</scope>
    <source>
        <strain evidence="11 12">DSW-1</strain>
    </source>
</reference>
<evidence type="ECO:0000256" key="8">
    <source>
        <dbReference type="ARBA" id="ARBA00031512"/>
    </source>
</evidence>
<keyword evidence="5" id="KW-0926">Vacuole</keyword>
<dbReference type="PATRIC" id="fig|1300343.5.peg.748"/>
<name>A0A0A2GXG0_9FLAO</name>
<dbReference type="GO" id="GO:0008235">
    <property type="term" value="F:metalloexopeptidase activity"/>
    <property type="evidence" value="ECO:0007669"/>
    <property type="project" value="InterPro"/>
</dbReference>
<dbReference type="InterPro" id="IPR045175">
    <property type="entry name" value="M28_fam"/>
</dbReference>
<feature type="transmembrane region" description="Helical" evidence="9">
    <location>
        <begin position="483"/>
        <end position="505"/>
    </location>
</feature>
<dbReference type="EMBL" id="JSAQ01000001">
    <property type="protein sequence ID" value="KGO07021.1"/>
    <property type="molecule type" value="Genomic_DNA"/>
</dbReference>
<gene>
    <name evidence="11" type="ORF">NV36_09330</name>
</gene>
<evidence type="ECO:0000256" key="1">
    <source>
        <dbReference type="ARBA" id="ARBA00003273"/>
    </source>
</evidence>
<accession>A0A0A2GXG0</accession>
<organism evidence="11 12">
    <name type="scientific">Dokdonia donghaensis DSW-1</name>
    <dbReference type="NCBI Taxonomy" id="1300343"/>
    <lineage>
        <taxon>Bacteria</taxon>
        <taxon>Pseudomonadati</taxon>
        <taxon>Bacteroidota</taxon>
        <taxon>Flavobacteriia</taxon>
        <taxon>Flavobacteriales</taxon>
        <taxon>Flavobacteriaceae</taxon>
        <taxon>Dokdonia</taxon>
    </lineage>
</organism>
<evidence type="ECO:0000313" key="11">
    <source>
        <dbReference type="EMBL" id="KGO07021.1"/>
    </source>
</evidence>
<dbReference type="InterPro" id="IPR007484">
    <property type="entry name" value="Peptidase_M28"/>
</dbReference>
<dbReference type="Gene3D" id="3.40.630.10">
    <property type="entry name" value="Zn peptidases"/>
    <property type="match status" value="1"/>
</dbReference>
<feature type="transmembrane region" description="Helical" evidence="9">
    <location>
        <begin position="361"/>
        <end position="386"/>
    </location>
</feature>
<feature type="domain" description="Peptidase M28" evidence="10">
    <location>
        <begin position="103"/>
        <end position="296"/>
    </location>
</feature>
<dbReference type="AlphaFoldDB" id="A0A0A2GXG0"/>
<feature type="transmembrane region" description="Helical" evidence="9">
    <location>
        <begin position="436"/>
        <end position="454"/>
    </location>
</feature>
<feature type="transmembrane region" description="Helical" evidence="9">
    <location>
        <begin position="539"/>
        <end position="557"/>
    </location>
</feature>
<feature type="transmembrane region" description="Helical" evidence="9">
    <location>
        <begin position="460"/>
        <end position="476"/>
    </location>
</feature>
<keyword evidence="6 9" id="KW-1133">Transmembrane helix</keyword>
<dbReference type="Pfam" id="PF04389">
    <property type="entry name" value="Peptidase_M28"/>
    <property type="match status" value="1"/>
</dbReference>
<feature type="transmembrane region" description="Helical" evidence="9">
    <location>
        <begin position="511"/>
        <end position="532"/>
    </location>
</feature>
<evidence type="ECO:0000256" key="2">
    <source>
        <dbReference type="ARBA" id="ARBA00004128"/>
    </source>
</evidence>
<dbReference type="OrthoDB" id="9778250at2"/>
<evidence type="ECO:0000256" key="6">
    <source>
        <dbReference type="ARBA" id="ARBA00022989"/>
    </source>
</evidence>
<dbReference type="KEGG" id="ddo:I597_0738"/>
<comment type="caution">
    <text evidence="11">The sequence shown here is derived from an EMBL/GenBank/DDBJ whole genome shotgun (WGS) entry which is preliminary data.</text>
</comment>
<dbReference type="Proteomes" id="UP000030140">
    <property type="component" value="Unassembled WGS sequence"/>
</dbReference>
<evidence type="ECO:0000256" key="4">
    <source>
        <dbReference type="ARBA" id="ARBA00017435"/>
    </source>
</evidence>
<evidence type="ECO:0000313" key="12">
    <source>
        <dbReference type="Proteomes" id="UP000030140"/>
    </source>
</evidence>
<proteinExistence type="inferred from homology"/>